<name>A0ABX1HER2_9BACT</name>
<proteinExistence type="predicted"/>
<keyword evidence="3" id="KW-1185">Reference proteome</keyword>
<evidence type="ECO:0000256" key="1">
    <source>
        <dbReference type="SAM" id="MobiDB-lite"/>
    </source>
</evidence>
<evidence type="ECO:0000313" key="3">
    <source>
        <dbReference type="Proteomes" id="UP000717634"/>
    </source>
</evidence>
<dbReference type="EMBL" id="JAAVTK010000003">
    <property type="protein sequence ID" value="NKI88692.1"/>
    <property type="molecule type" value="Genomic_DNA"/>
</dbReference>
<sequence>MDFSQKSTAEVLAYLAQPGREHTCGRFRAGQLRPPGRLLTWRAAPGLALAVVAVLTLTRCSPNQPSAIPLEKPAVAVPDGQLVRGRVLDRESRKPLAGAIIICEADTLCQTRTAADGSFAFVVPHRLASSKLIAGLAEPTAAPGQDEEWQMPYVPHFFAAGPDVTVLLRRPPMILGQTRLEPDETFSPAIRHYLGHEGAAPPPPKITTIKFTPPTGSSRG</sequence>
<organism evidence="2 3">
    <name type="scientific">Hymenobacter artigasi</name>
    <dbReference type="NCBI Taxonomy" id="2719616"/>
    <lineage>
        <taxon>Bacteria</taxon>
        <taxon>Pseudomonadati</taxon>
        <taxon>Bacteroidota</taxon>
        <taxon>Cytophagia</taxon>
        <taxon>Cytophagales</taxon>
        <taxon>Hymenobacteraceae</taxon>
        <taxon>Hymenobacter</taxon>
    </lineage>
</organism>
<feature type="compositionally biased region" description="Low complexity" evidence="1">
    <location>
        <begin position="206"/>
        <end position="220"/>
    </location>
</feature>
<reference evidence="2 3" key="1">
    <citation type="submission" date="2020-03" db="EMBL/GenBank/DDBJ databases">
        <title>Genomic Encyclopedia of Type Strains, Phase IV (KMG-V): Genome sequencing to study the core and pangenomes of soil and plant-associated prokaryotes.</title>
        <authorList>
            <person name="Whitman W."/>
        </authorList>
    </citation>
    <scope>NUCLEOTIDE SEQUENCE [LARGE SCALE GENOMIC DNA]</scope>
    <source>
        <strain evidence="2 3">1B</strain>
    </source>
</reference>
<dbReference type="RefSeq" id="WP_168672325.1">
    <property type="nucleotide sequence ID" value="NZ_JAAVTK010000003.1"/>
</dbReference>
<comment type="caution">
    <text evidence="2">The sequence shown here is derived from an EMBL/GenBank/DDBJ whole genome shotgun (WGS) entry which is preliminary data.</text>
</comment>
<evidence type="ECO:0008006" key="4">
    <source>
        <dbReference type="Google" id="ProtNLM"/>
    </source>
</evidence>
<accession>A0ABX1HER2</accession>
<gene>
    <name evidence="2" type="ORF">HBN54_001285</name>
</gene>
<feature type="region of interest" description="Disordered" evidence="1">
    <location>
        <begin position="197"/>
        <end position="220"/>
    </location>
</feature>
<dbReference type="Proteomes" id="UP000717634">
    <property type="component" value="Unassembled WGS sequence"/>
</dbReference>
<protein>
    <recommendedName>
        <fullName evidence="4">Carboxypeptidase regulatory-like domain-containing protein</fullName>
    </recommendedName>
</protein>
<evidence type="ECO:0000313" key="2">
    <source>
        <dbReference type="EMBL" id="NKI88692.1"/>
    </source>
</evidence>